<dbReference type="Proteomes" id="UP000004525">
    <property type="component" value="Unassembled WGS sequence"/>
</dbReference>
<dbReference type="NCBIfam" id="NF007389">
    <property type="entry name" value="PRK09913.1"/>
    <property type="match status" value="1"/>
</dbReference>
<evidence type="ECO:0000259" key="6">
    <source>
        <dbReference type="PROSITE" id="PS51094"/>
    </source>
</evidence>
<dbReference type="GO" id="GO:0009401">
    <property type="term" value="P:phosphoenolpyruvate-dependent sugar phosphotransferase system"/>
    <property type="evidence" value="ECO:0007669"/>
    <property type="project" value="UniProtKB-KW"/>
</dbReference>
<dbReference type="GO" id="GO:0016020">
    <property type="term" value="C:membrane"/>
    <property type="evidence" value="ECO:0007669"/>
    <property type="project" value="InterPro"/>
</dbReference>
<proteinExistence type="predicted"/>
<dbReference type="InterPro" id="IPR016152">
    <property type="entry name" value="PTrfase/Anion_transptr"/>
</dbReference>
<dbReference type="NCBIfam" id="TIGR00848">
    <property type="entry name" value="fruA"/>
    <property type="match status" value="1"/>
</dbReference>
<evidence type="ECO:0000313" key="7">
    <source>
        <dbReference type="EMBL" id="EEN79107.1"/>
    </source>
</evidence>
<evidence type="ECO:0000313" key="8">
    <source>
        <dbReference type="Proteomes" id="UP000004525"/>
    </source>
</evidence>
<keyword evidence="4" id="KW-0808">Transferase</keyword>
<keyword evidence="3" id="KW-0762">Sugar transport</keyword>
<name>C2K0T1_LACRM</name>
<dbReference type="InterPro" id="IPR051541">
    <property type="entry name" value="PTS_SugarTrans_NitroReg"/>
</dbReference>
<dbReference type="SUPFAM" id="SSF55804">
    <property type="entry name" value="Phoshotransferase/anion transport protein"/>
    <property type="match status" value="1"/>
</dbReference>
<comment type="caution">
    <text evidence="7">The sequence shown here is derived from an EMBL/GenBank/DDBJ whole genome shotgun (WGS) entry which is preliminary data.</text>
</comment>
<dbReference type="InterPro" id="IPR004715">
    <property type="entry name" value="PTS_IIA_fruc"/>
</dbReference>
<organism evidence="7 8">
    <name type="scientific">Lacticaseibacillus rhamnosus (strain LMS2-1)</name>
    <dbReference type="NCBI Taxonomy" id="525361"/>
    <lineage>
        <taxon>Bacteria</taxon>
        <taxon>Bacillati</taxon>
        <taxon>Bacillota</taxon>
        <taxon>Bacilli</taxon>
        <taxon>Lactobacillales</taxon>
        <taxon>Lactobacillaceae</taxon>
        <taxon>Lacticaseibacillus</taxon>
    </lineage>
</organism>
<dbReference type="CDD" id="cd00211">
    <property type="entry name" value="PTS_IIA_fru"/>
    <property type="match status" value="1"/>
</dbReference>
<dbReference type="Pfam" id="PF00359">
    <property type="entry name" value="PTS_EIIA_2"/>
    <property type="match status" value="1"/>
</dbReference>
<evidence type="ECO:0000256" key="3">
    <source>
        <dbReference type="ARBA" id="ARBA00022597"/>
    </source>
</evidence>
<evidence type="ECO:0000256" key="4">
    <source>
        <dbReference type="ARBA" id="ARBA00022679"/>
    </source>
</evidence>
<keyword evidence="2" id="KW-0597">Phosphoprotein</keyword>
<sequence>MKAESFNIKTVKKKARTETMPMFTKDNMIMELHGDNQKEILEALAAKAYQLGAVKDAETLVADYLAREEESTTGFGNGVAIPHSKSDNNLKATIIFGRSKQAIEWQSLDGQPANTFISLIVPASEAGVHLQLLAKLSRQLVHPDFVDVLKKGSQDEVFDVIQKAIN</sequence>
<keyword evidence="5" id="KW-0598">Phosphotransferase system</keyword>
<dbReference type="HOGENOM" id="CLU_072531_5_1_9"/>
<reference evidence="7" key="1">
    <citation type="submission" date="2009-01" db="EMBL/GenBank/DDBJ databases">
        <authorList>
            <person name="Qin X."/>
            <person name="Bachman B."/>
            <person name="Battles P."/>
            <person name="Bell A."/>
            <person name="Bess C."/>
            <person name="Bickham C."/>
            <person name="Chaboub L."/>
            <person name="Chen D."/>
            <person name="Coyle M."/>
            <person name="Deiros D.R."/>
            <person name="Dinh H."/>
            <person name="Forbes L."/>
            <person name="Fowler G."/>
            <person name="Francisco L."/>
            <person name="Fu Q."/>
            <person name="Gubbala S."/>
            <person name="Hale W."/>
            <person name="Han Y."/>
            <person name="Hemphill L."/>
            <person name="Highlander S.K."/>
            <person name="Hirani K."/>
            <person name="Hogues M."/>
            <person name="Jackson L."/>
            <person name="Jakkamsetti A."/>
            <person name="Javaid M."/>
            <person name="Jiang H."/>
            <person name="Korchina V."/>
            <person name="Kovar C."/>
            <person name="Lara F."/>
            <person name="Lee S."/>
            <person name="Mata R."/>
            <person name="Mathew T."/>
            <person name="Moen C."/>
            <person name="Morales K."/>
            <person name="Munidasa M."/>
            <person name="Nazareth L."/>
            <person name="Ngo R."/>
            <person name="Nguyen L."/>
            <person name="Okwuonu G."/>
            <person name="Ongeri F."/>
            <person name="Patil S."/>
            <person name="Petrosino J."/>
            <person name="Pham C."/>
            <person name="Pham P."/>
            <person name="Pu L.-L."/>
            <person name="Puazo M."/>
            <person name="Raj R."/>
            <person name="Reid J."/>
            <person name="Rouhana J."/>
            <person name="Saada N."/>
            <person name="Shang Y."/>
            <person name="Simmons D."/>
            <person name="Thornton R."/>
            <person name="Warren J."/>
            <person name="Weissenberger G."/>
            <person name="Zhang J."/>
            <person name="Zhang L."/>
            <person name="Zhou C."/>
            <person name="Zhu D."/>
            <person name="Muzny D."/>
            <person name="Worley K."/>
            <person name="Gibbs R."/>
        </authorList>
    </citation>
    <scope>NUCLEOTIDE SEQUENCE [LARGE SCALE GENOMIC DNA]</scope>
    <source>
        <strain evidence="7">LMS2-1</strain>
    </source>
</reference>
<keyword evidence="1" id="KW-0813">Transport</keyword>
<dbReference type="Gene3D" id="3.40.930.10">
    <property type="entry name" value="Mannitol-specific EII, Chain A"/>
    <property type="match status" value="1"/>
</dbReference>
<dbReference type="PANTHER" id="PTHR47738">
    <property type="entry name" value="PTS SYSTEM FRUCTOSE-LIKE EIIA COMPONENT-RELATED"/>
    <property type="match status" value="1"/>
</dbReference>
<evidence type="ECO:0000256" key="1">
    <source>
        <dbReference type="ARBA" id="ARBA00022448"/>
    </source>
</evidence>
<keyword evidence="8" id="KW-1185">Reference proteome</keyword>
<evidence type="ECO:0000256" key="5">
    <source>
        <dbReference type="ARBA" id="ARBA00022683"/>
    </source>
</evidence>
<dbReference type="AlphaFoldDB" id="C2K0T1"/>
<dbReference type="EMBL" id="ACIZ01000112">
    <property type="protein sequence ID" value="EEN79107.1"/>
    <property type="molecule type" value="Genomic_DNA"/>
</dbReference>
<feature type="domain" description="PTS EIIA type-2" evidence="6">
    <location>
        <begin position="21"/>
        <end position="164"/>
    </location>
</feature>
<dbReference type="InterPro" id="IPR002178">
    <property type="entry name" value="PTS_EIIA_type-2_dom"/>
</dbReference>
<dbReference type="PANTHER" id="PTHR47738:SF2">
    <property type="entry name" value="PTS SYSTEM FRUCTOSE-LIKE EIIA COMPONENT"/>
    <property type="match status" value="1"/>
</dbReference>
<dbReference type="GO" id="GO:0008982">
    <property type="term" value="F:protein-N(PI)-phosphohistidine-sugar phosphotransferase activity"/>
    <property type="evidence" value="ECO:0007669"/>
    <property type="project" value="InterPro"/>
</dbReference>
<protein>
    <submittedName>
        <fullName evidence="7">Phosphoenolpyruvate-dependent sugar phosphotransferase system, EIIA 2</fullName>
    </submittedName>
</protein>
<accession>C2K0T1</accession>
<dbReference type="PROSITE" id="PS51094">
    <property type="entry name" value="PTS_EIIA_TYPE_2"/>
    <property type="match status" value="1"/>
</dbReference>
<evidence type="ECO:0000256" key="2">
    <source>
        <dbReference type="ARBA" id="ARBA00022553"/>
    </source>
</evidence>
<gene>
    <name evidence="7" type="ORF">HMPREF0539_2766</name>
</gene>